<comment type="caution">
    <text evidence="10">The sequence shown here is derived from an EMBL/GenBank/DDBJ whole genome shotgun (WGS) entry which is preliminary data.</text>
</comment>
<dbReference type="PROSITE" id="PS51760">
    <property type="entry name" value="GH10_2"/>
    <property type="match status" value="1"/>
</dbReference>
<dbReference type="NCBIfam" id="TIGR01840">
    <property type="entry name" value="esterase_phb"/>
    <property type="match status" value="1"/>
</dbReference>
<dbReference type="InterPro" id="IPR044846">
    <property type="entry name" value="GH10"/>
</dbReference>
<keyword evidence="5 7" id="KW-0326">Glycosidase</keyword>
<dbReference type="EMBL" id="BAAALT010000039">
    <property type="protein sequence ID" value="GAA1795863.1"/>
    <property type="molecule type" value="Genomic_DNA"/>
</dbReference>
<dbReference type="Gene3D" id="2.60.120.260">
    <property type="entry name" value="Galactose-binding domain-like"/>
    <property type="match status" value="3"/>
</dbReference>
<evidence type="ECO:0000313" key="10">
    <source>
        <dbReference type="EMBL" id="GAA1795863.1"/>
    </source>
</evidence>
<dbReference type="SMART" id="SM00633">
    <property type="entry name" value="Glyco_10"/>
    <property type="match status" value="1"/>
</dbReference>
<dbReference type="PANTHER" id="PTHR31490:SF90">
    <property type="entry name" value="ENDO-1,4-BETA-XYLANASE A"/>
    <property type="match status" value="1"/>
</dbReference>
<comment type="similarity">
    <text evidence="7">Belongs to the glycosyl hydrolase 10 (cellulase F) family.</text>
</comment>
<dbReference type="Gene3D" id="3.20.20.80">
    <property type="entry name" value="Glycosidases"/>
    <property type="match status" value="1"/>
</dbReference>
<gene>
    <name evidence="10" type="ORF">GCM10009682_17040</name>
</gene>
<dbReference type="InterPro" id="IPR029058">
    <property type="entry name" value="AB_hydrolase_fold"/>
</dbReference>
<dbReference type="InterPro" id="IPR008979">
    <property type="entry name" value="Galactose-bd-like_sf"/>
</dbReference>
<evidence type="ECO:0000256" key="5">
    <source>
        <dbReference type="ARBA" id="ARBA00023295"/>
    </source>
</evidence>
<dbReference type="InterPro" id="IPR003305">
    <property type="entry name" value="CenC_carb-bd"/>
</dbReference>
<proteinExistence type="inferred from homology"/>
<dbReference type="Pfam" id="PF00331">
    <property type="entry name" value="Glyco_hydro_10"/>
    <property type="match status" value="1"/>
</dbReference>
<dbReference type="PANTHER" id="PTHR31490">
    <property type="entry name" value="GLYCOSYL HYDROLASE"/>
    <property type="match status" value="1"/>
</dbReference>
<evidence type="ECO:0000256" key="2">
    <source>
        <dbReference type="ARBA" id="ARBA00022737"/>
    </source>
</evidence>
<keyword evidence="6 7" id="KW-0624">Polysaccharide degradation</keyword>
<evidence type="ECO:0000256" key="3">
    <source>
        <dbReference type="ARBA" id="ARBA00022801"/>
    </source>
</evidence>
<name>A0ABP4Y117_9ACTN</name>
<evidence type="ECO:0000256" key="4">
    <source>
        <dbReference type="ARBA" id="ARBA00023277"/>
    </source>
</evidence>
<keyword evidence="2" id="KW-0677">Repeat</keyword>
<organism evidence="10 11">
    <name type="scientific">Luedemannella flava</name>
    <dbReference type="NCBI Taxonomy" id="349316"/>
    <lineage>
        <taxon>Bacteria</taxon>
        <taxon>Bacillati</taxon>
        <taxon>Actinomycetota</taxon>
        <taxon>Actinomycetes</taxon>
        <taxon>Micromonosporales</taxon>
        <taxon>Micromonosporaceae</taxon>
        <taxon>Luedemannella</taxon>
    </lineage>
</organism>
<evidence type="ECO:0000256" key="1">
    <source>
        <dbReference type="ARBA" id="ARBA00022729"/>
    </source>
</evidence>
<dbReference type="SUPFAM" id="SSF49785">
    <property type="entry name" value="Galactose-binding domain-like"/>
    <property type="match status" value="3"/>
</dbReference>
<evidence type="ECO:0000256" key="8">
    <source>
        <dbReference type="SAM" id="SignalP"/>
    </source>
</evidence>
<evidence type="ECO:0000256" key="6">
    <source>
        <dbReference type="ARBA" id="ARBA00023326"/>
    </source>
</evidence>
<evidence type="ECO:0000313" key="11">
    <source>
        <dbReference type="Proteomes" id="UP001500218"/>
    </source>
</evidence>
<dbReference type="SUPFAM" id="SSF53474">
    <property type="entry name" value="alpha/beta-Hydrolases"/>
    <property type="match status" value="2"/>
</dbReference>
<comment type="catalytic activity">
    <reaction evidence="7">
        <text>Endohydrolysis of (1-&gt;4)-beta-D-xylosidic linkages in xylans.</text>
        <dbReference type="EC" id="3.2.1.8"/>
    </reaction>
</comment>
<feature type="chain" id="PRO_5047279188" description="Beta-xylanase" evidence="8">
    <location>
        <begin position="43"/>
        <end position="1350"/>
    </location>
</feature>
<dbReference type="SUPFAM" id="SSF51445">
    <property type="entry name" value="(Trans)glycosidases"/>
    <property type="match status" value="1"/>
</dbReference>
<feature type="domain" description="GH10" evidence="9">
    <location>
        <begin position="806"/>
        <end position="1138"/>
    </location>
</feature>
<dbReference type="InterPro" id="IPR017853">
    <property type="entry name" value="GH"/>
</dbReference>
<dbReference type="Gene3D" id="3.40.50.1820">
    <property type="entry name" value="alpha/beta hydrolase"/>
    <property type="match status" value="1"/>
</dbReference>
<keyword evidence="4 7" id="KW-0119">Carbohydrate metabolism</keyword>
<dbReference type="RefSeq" id="WP_344128115.1">
    <property type="nucleotide sequence ID" value="NZ_BAAALT010000039.1"/>
</dbReference>
<keyword evidence="1 8" id="KW-0732">Signal</keyword>
<sequence length="1350" mass="143757">MRLGRLPYIPQRHRRRARTALLATAALAASVLVPLTVTTANAATVVTDFTHDFEAGQTHGWVGNGITAENAAVAADAHGGTGVLSVHDKTGWGVALRDLTPNIAPGVEYTLTAWVRAVSGAGQVSMTVNAGAAYENSGTYQVPFDATGWTKLSRTYTAAAGEALPSPLQVYFEQGDPFVPMYLDDVTLTHVDSGDSDTRTVFAHDFEDGGAQGWGPRGGVTVANSTEQANGGTRSLKTTGRTANWHGPAISLLGKVAAGTQYTFTAYVRMVSGTDTIGATVQKAVDGTTSWDGASARVTATDAGWTKLTGTWTAPANATELSLYVEGAAATSEYYLDDISLTYEGAPTTPTDPPLPAGLAKVTDFGANPGNLKMYVHVPTTLQAKAPVVVASHYCTGTASAFYTGSGFGVKEIVQASDRLGFIMIFPESTRDGRCFDSASPESLRRDGGSDPVSVKSMVDYVKAHYPVDDERVFAVGASSGAMLTQVLLGNYPDVFAAGVSFMGVPHSCFGTGSSTNLWNSACAQGSLVKTGQEWGDLVRAAYPGYTGSRPRVQLWHGTEDTTISYNNLVEGVKEWADVLDVPATPAATRTLEDTWSRSRYGSDTVTAPVEAITVNGNGHDLPRPEMHAYALAFLGLDDPVAEPEPDPEDGPQTLLNHGFENGTTQGWTARGGPEVVTNSTTVAHTGTHSLSVTGRTQTWNAPIVSLLGRVKQGIRYNVSAWVRTSAAFPTATARLTVERRLGDTPTYEGLTGATPVTSTGWTKLTGSYILGDDVDFLKLYVETDGLEDFFVDDVKITYLPPLPIQTDIASLKDELARYWPLTGAAVEVPQLVGDHATLLAKHFNSVTPGNAMKWDTIQPQPGVWNFARADRIVALAEARNIKVYGHVLAWHSQLPAWVFQDSAGNPLPVNAESRQLVLDRLAEHIRALVGRYKGKVYAWDAVNEVISDAADETYRQSDYYKYTGLDFIRTAFRVAHETDPDAKLCINDYNTQLPDKAAKYLALVKQLLAEGVPVDCVGHQMHLLVNDSPAQIDQVLGQFQALGLRQRITELDISVYADRYDSYDPIPDSALAAQKAQYKAVFEAFAKHAAGIDSLTFWGLADDDTWLTTFPINHLDTPLLFDDRLQAKPVFDTVVDVARTWLPAGPRTATLSADPVVLPTKGTVPLTVTLSASWCPTTGSKVVAVGPNGTLSATLAKTPSGTYAAKLTASKTTAAGAYDVYLSGTDCVGASFAPPAAAAKLGSFTALAPTTVSVDVLPEPARKGKDIAALGVVQHLDNGAMNGFSGATLIVEFKPDGATTYTQITTTTTIFGGLYAFHATATKSGTWRVRYAGDATHAPSSATDQVTVR</sequence>
<accession>A0ABP4Y117</accession>
<keyword evidence="3 7" id="KW-0378">Hydrolase</keyword>
<dbReference type="Pfam" id="PF10503">
    <property type="entry name" value="Esterase_PHB"/>
    <property type="match status" value="1"/>
</dbReference>
<reference evidence="11" key="1">
    <citation type="journal article" date="2019" name="Int. J. Syst. Evol. Microbiol.">
        <title>The Global Catalogue of Microorganisms (GCM) 10K type strain sequencing project: providing services to taxonomists for standard genome sequencing and annotation.</title>
        <authorList>
            <consortium name="The Broad Institute Genomics Platform"/>
            <consortium name="The Broad Institute Genome Sequencing Center for Infectious Disease"/>
            <person name="Wu L."/>
            <person name="Ma J."/>
        </authorList>
    </citation>
    <scope>NUCLEOTIDE SEQUENCE [LARGE SCALE GENOMIC DNA]</scope>
    <source>
        <strain evidence="11">JCM 13250</strain>
    </source>
</reference>
<dbReference type="Proteomes" id="UP001500218">
    <property type="component" value="Unassembled WGS sequence"/>
</dbReference>
<protein>
    <recommendedName>
        <fullName evidence="7">Beta-xylanase</fullName>
        <ecNumber evidence="7">3.2.1.8</ecNumber>
    </recommendedName>
</protein>
<dbReference type="InterPro" id="IPR001000">
    <property type="entry name" value="GH10_dom"/>
</dbReference>
<keyword evidence="11" id="KW-1185">Reference proteome</keyword>
<dbReference type="Pfam" id="PF02018">
    <property type="entry name" value="CBM_4_9"/>
    <property type="match status" value="3"/>
</dbReference>
<dbReference type="InterPro" id="IPR010126">
    <property type="entry name" value="Esterase_phb"/>
</dbReference>
<feature type="signal peptide" evidence="8">
    <location>
        <begin position="1"/>
        <end position="42"/>
    </location>
</feature>
<dbReference type="EC" id="3.2.1.8" evidence="7"/>
<evidence type="ECO:0000256" key="7">
    <source>
        <dbReference type="RuleBase" id="RU361174"/>
    </source>
</evidence>
<evidence type="ECO:0000259" key="9">
    <source>
        <dbReference type="PROSITE" id="PS51760"/>
    </source>
</evidence>
<dbReference type="PRINTS" id="PR00134">
    <property type="entry name" value="GLHYDRLASE10"/>
</dbReference>